<name>A0A4Y3RHP6_9ACTN</name>
<protein>
    <submittedName>
        <fullName evidence="1">Uncharacterized protein</fullName>
    </submittedName>
</protein>
<sequence>MAGGFAVAGGAGLGFRAPWDAEGPAALAVAEGGGVAEGGIGVVERVFGVCGAADGDVGAVGDAVVGGLVVGDAVVGGLVVGVGSGESPPMATDSAFSCAEPASSVPARQAAATARILRPAAAAVTRGRRGARCVRRPWAARGLISASSRGCTGAVAGPAQVRVGSGGFRAAERVRRRRDGSVGVPRLRKRRLRDALRRT</sequence>
<dbReference type="Proteomes" id="UP000315226">
    <property type="component" value="Unassembled WGS sequence"/>
</dbReference>
<evidence type="ECO:0000313" key="2">
    <source>
        <dbReference type="Proteomes" id="UP000315226"/>
    </source>
</evidence>
<evidence type="ECO:0000313" key="1">
    <source>
        <dbReference type="EMBL" id="GEB57331.1"/>
    </source>
</evidence>
<keyword evidence="2" id="KW-1185">Reference proteome</keyword>
<organism evidence="1 2">
    <name type="scientific">Streptomyces gardneri</name>
    <dbReference type="NCBI Taxonomy" id="66892"/>
    <lineage>
        <taxon>Bacteria</taxon>
        <taxon>Bacillati</taxon>
        <taxon>Actinomycetota</taxon>
        <taxon>Actinomycetes</taxon>
        <taxon>Kitasatosporales</taxon>
        <taxon>Streptomycetaceae</taxon>
        <taxon>Streptomyces</taxon>
    </lineage>
</organism>
<proteinExistence type="predicted"/>
<dbReference type="AlphaFoldDB" id="A0A4Y3RHP6"/>
<gene>
    <name evidence="1" type="ORF">SGA01_29360</name>
</gene>
<accession>A0A4Y3RHP6</accession>
<dbReference type="EMBL" id="BJMN01000017">
    <property type="protein sequence ID" value="GEB57331.1"/>
    <property type="molecule type" value="Genomic_DNA"/>
</dbReference>
<comment type="caution">
    <text evidence="1">The sequence shown here is derived from an EMBL/GenBank/DDBJ whole genome shotgun (WGS) entry which is preliminary data.</text>
</comment>
<reference evidence="1 2" key="1">
    <citation type="submission" date="2019-06" db="EMBL/GenBank/DDBJ databases">
        <title>Whole genome shotgun sequence of Streptomyces gardneri NBRC 12865.</title>
        <authorList>
            <person name="Hosoyama A."/>
            <person name="Uohara A."/>
            <person name="Ohji S."/>
            <person name="Ichikawa N."/>
        </authorList>
    </citation>
    <scope>NUCLEOTIDE SEQUENCE [LARGE SCALE GENOMIC DNA]</scope>
    <source>
        <strain evidence="1 2">NBRC 12865</strain>
    </source>
</reference>